<dbReference type="RefSeq" id="WP_198092496.1">
    <property type="nucleotide sequence ID" value="NZ_JAEDAQ010000002.1"/>
</dbReference>
<sequence>MSRKTIGSIWNRDNRANIEHNFEELYGELPKIEGRLLEQTWERTKESNTIKMLEPVETFNQLPDNAKIRSLVAVLDEQTVYTFTESGWQPFNKIDLDPFSPFKKELEDLISEYNSRAESILSNAEESNSSTLGRLQSLTEEFNEQYQNKARELENLADSGVAKIDEAKAAAIEEFEAVKGSDTDEWQKSKLTLDNGTTLYRANVDFNNPDDTLTGTGFYYVVGTNLPVGVNRYGFVVMIKRSDSTARLSYHPYNSTDVYVKLKPANSTWGEWQKAAITPKDAEEWQKHKLTDEEGGIATFSQVDLADTTYLDGLKTGFYYLTNTQNIPAGATSRSGFLSVFIRESEVVKRFEYRPYNSGQIFYRYFYNDWQEWIPADGTQVELFKGSVSTENATINLSDDPQKYSYLIIYINHFGGDDTVLVGIIKDYFVICSFNLGNNGRGASLIETSVDIDGNNPKKLILRDSIRVESDTATGQNYVPKILKIVGVK</sequence>
<evidence type="ECO:0000313" key="2">
    <source>
        <dbReference type="EMBL" id="MBH9580135.1"/>
    </source>
</evidence>
<name>A0ABS0QLN8_9STAP</name>
<keyword evidence="1" id="KW-0175">Coiled coil</keyword>
<comment type="caution">
    <text evidence="2">The sequence shown here is derived from an EMBL/GenBank/DDBJ whole genome shotgun (WGS) entry which is preliminary data.</text>
</comment>
<dbReference type="Proteomes" id="UP000597038">
    <property type="component" value="Unassembled WGS sequence"/>
</dbReference>
<accession>A0ABS0QLN8</accession>
<evidence type="ECO:0000256" key="1">
    <source>
        <dbReference type="SAM" id="Coils"/>
    </source>
</evidence>
<evidence type="ECO:0000313" key="3">
    <source>
        <dbReference type="Proteomes" id="UP000597038"/>
    </source>
</evidence>
<proteinExistence type="predicted"/>
<reference evidence="2 3" key="1">
    <citation type="submission" date="2020-12" db="EMBL/GenBank/DDBJ databases">
        <title>Genomic analysis of Staphylococcus felis from a cat with skin infection.</title>
        <authorList>
            <person name="Aslantas O."/>
            <person name="Keskin O."/>
            <person name="Buyukaltay K."/>
            <person name="Gullu Yucetepe A."/>
        </authorList>
    </citation>
    <scope>NUCLEOTIDE SEQUENCE [LARGE SCALE GENOMIC DNA]</scope>
    <source>
        <strain evidence="2 3">HARRANVET</strain>
    </source>
</reference>
<protein>
    <submittedName>
        <fullName evidence="2">Uncharacterized protein</fullName>
    </submittedName>
</protein>
<dbReference type="EMBL" id="JAEDAQ010000002">
    <property type="protein sequence ID" value="MBH9580135.1"/>
    <property type="molecule type" value="Genomic_DNA"/>
</dbReference>
<keyword evidence="3" id="KW-1185">Reference proteome</keyword>
<dbReference type="CDD" id="cd19958">
    <property type="entry name" value="pyocin_knob"/>
    <property type="match status" value="2"/>
</dbReference>
<organism evidence="2 3">
    <name type="scientific">Staphylococcus felis</name>
    <dbReference type="NCBI Taxonomy" id="46127"/>
    <lineage>
        <taxon>Bacteria</taxon>
        <taxon>Bacillati</taxon>
        <taxon>Bacillota</taxon>
        <taxon>Bacilli</taxon>
        <taxon>Bacillales</taxon>
        <taxon>Staphylococcaceae</taxon>
        <taxon>Staphylococcus</taxon>
    </lineage>
</organism>
<gene>
    <name evidence="2" type="ORF">I9026_01950</name>
</gene>
<feature type="coiled-coil region" evidence="1">
    <location>
        <begin position="103"/>
        <end position="163"/>
    </location>
</feature>